<evidence type="ECO:0000313" key="5">
    <source>
        <dbReference type="Proteomes" id="UP000272117"/>
    </source>
</evidence>
<feature type="region of interest" description="Disordered" evidence="1">
    <location>
        <begin position="509"/>
        <end position="545"/>
    </location>
</feature>
<dbReference type="EMBL" id="RJJD01000013">
    <property type="protein sequence ID" value="RNI24100.1"/>
    <property type="molecule type" value="Genomic_DNA"/>
</dbReference>
<dbReference type="InterPro" id="IPR025222">
    <property type="entry name" value="DUF3945"/>
</dbReference>
<dbReference type="Pfam" id="PF13351">
    <property type="entry name" value="DUF4099"/>
    <property type="match status" value="1"/>
</dbReference>
<evidence type="ECO:0000259" key="3">
    <source>
        <dbReference type="Pfam" id="PF13351"/>
    </source>
</evidence>
<feature type="domain" description="DUF3945" evidence="2">
    <location>
        <begin position="441"/>
        <end position="487"/>
    </location>
</feature>
<keyword evidence="5" id="KW-1185">Reference proteome</keyword>
<dbReference type="OrthoDB" id="1081890at2"/>
<gene>
    <name evidence="4" type="ORF">EFB08_17145</name>
</gene>
<dbReference type="AlphaFoldDB" id="A0A3M9MEV7"/>
<sequence>MSFFRPVDFFTLKIRAMATVASPLMGTGNHGLGETGKTKAREEKSGTEEELTKAESKTQHPGESPQHLFTLNKETGEVHILGKDPQGKTRLHDPAQPRQADGPVFEIIPHKGFLGNFIINFKNNYGTSDSLEVLAVPVSKSPATAAREIQESLPDLKADLIKGLIALEDKTGTSGMTDATERAFVHLPEDRQQQLLEKLAPDPEGNNSFVLKGQKDRWHFPEEGTGKLTLRQNLSNMVLFITGEDGSPKTTLRQDFRNMVYFVKNDEVGSSEIDDGKPKAAQPSYSKTLDMQKTKFNPEDINWKDAEKLGLTKDLLEKTDNLTKLLNGEKTSLLQGLKGDLGGVKVSLDGKFRLAEDPTGKPTFVFHGVRAHLDIPTSYLGYAFSPEDKQNLKESGNLNKQVTLTDRSTNKEFQAYIGVDRDTQELVAVRADRIKIPNTLWGVLLTDEQKKSLEQGKPTPIAGMKDDKNQEFSATVQIDPAKKGFSFRSLPATAVHQTIQPENKIQVAANNEGNKAETVKHSDTVESKQQQEPEPKAAKRRGPKL</sequence>
<feature type="domain" description="DUF4099" evidence="3">
    <location>
        <begin position="296"/>
        <end position="371"/>
    </location>
</feature>
<proteinExistence type="predicted"/>
<protein>
    <submittedName>
        <fullName evidence="4">DUF4099 domain-containing protein</fullName>
    </submittedName>
</protein>
<feature type="compositionally biased region" description="Basic and acidic residues" evidence="1">
    <location>
        <begin position="36"/>
        <end position="60"/>
    </location>
</feature>
<evidence type="ECO:0000256" key="1">
    <source>
        <dbReference type="SAM" id="MobiDB-lite"/>
    </source>
</evidence>
<feature type="region of interest" description="Disordered" evidence="1">
    <location>
        <begin position="23"/>
        <end position="67"/>
    </location>
</feature>
<reference evidence="4 5" key="1">
    <citation type="submission" date="2018-11" db="EMBL/GenBank/DDBJ databases">
        <title>Rufibacter latericius sp. nov., isolated from water in Baiyang Lake.</title>
        <authorList>
            <person name="Yang Y."/>
        </authorList>
    </citation>
    <scope>NUCLEOTIDE SEQUENCE [LARGE SCALE GENOMIC DNA]</scope>
    <source>
        <strain evidence="4 5">R-22-1c-1</strain>
    </source>
</reference>
<comment type="caution">
    <text evidence="4">The sequence shown here is derived from an EMBL/GenBank/DDBJ whole genome shotgun (WGS) entry which is preliminary data.</text>
</comment>
<dbReference type="Pfam" id="PF13101">
    <property type="entry name" value="DUF3945"/>
    <property type="match status" value="1"/>
</dbReference>
<evidence type="ECO:0000259" key="2">
    <source>
        <dbReference type="Pfam" id="PF13101"/>
    </source>
</evidence>
<evidence type="ECO:0000313" key="4">
    <source>
        <dbReference type="EMBL" id="RNI24100.1"/>
    </source>
</evidence>
<name>A0A3M9MEV7_9BACT</name>
<feature type="compositionally biased region" description="Basic and acidic residues" evidence="1">
    <location>
        <begin position="514"/>
        <end position="537"/>
    </location>
</feature>
<dbReference type="Proteomes" id="UP000272117">
    <property type="component" value="Unassembled WGS sequence"/>
</dbReference>
<dbReference type="InterPro" id="IPR025343">
    <property type="entry name" value="DUF4099"/>
</dbReference>
<accession>A0A3M9MEV7</accession>
<organism evidence="4 5">
    <name type="scientific">Rufibacter latericius</name>
    <dbReference type="NCBI Taxonomy" id="2487040"/>
    <lineage>
        <taxon>Bacteria</taxon>
        <taxon>Pseudomonadati</taxon>
        <taxon>Bacteroidota</taxon>
        <taxon>Cytophagia</taxon>
        <taxon>Cytophagales</taxon>
        <taxon>Hymenobacteraceae</taxon>
        <taxon>Rufibacter</taxon>
    </lineage>
</organism>